<dbReference type="EMBL" id="QGKX02001347">
    <property type="protein sequence ID" value="KAF3521752.1"/>
    <property type="molecule type" value="Genomic_DNA"/>
</dbReference>
<dbReference type="AlphaFoldDB" id="A0A8S9PTI8"/>
<gene>
    <name evidence="2" type="ORF">F2Q69_00046859</name>
</gene>
<accession>A0A8S9PTI8</accession>
<feature type="domain" description="RNase H type-1" evidence="1">
    <location>
        <begin position="3"/>
        <end position="55"/>
    </location>
</feature>
<dbReference type="GO" id="GO:0004523">
    <property type="term" value="F:RNA-DNA hybrid ribonuclease activity"/>
    <property type="evidence" value="ECO:0007669"/>
    <property type="project" value="InterPro"/>
</dbReference>
<protein>
    <recommendedName>
        <fullName evidence="1">RNase H type-1 domain-containing protein</fullName>
    </recommendedName>
</protein>
<comment type="caution">
    <text evidence="2">The sequence shown here is derived from an EMBL/GenBank/DDBJ whole genome shotgun (WGS) entry which is preliminary data.</text>
</comment>
<dbReference type="GO" id="GO:0003676">
    <property type="term" value="F:nucleic acid binding"/>
    <property type="evidence" value="ECO:0007669"/>
    <property type="project" value="InterPro"/>
</dbReference>
<sequence>MLWAGVKGTQRMGSPIETEAEDIKWAMQSMCSLGYKQVIFETDSLVLAKMIAGQEEI</sequence>
<evidence type="ECO:0000313" key="3">
    <source>
        <dbReference type="Proteomes" id="UP000712600"/>
    </source>
</evidence>
<evidence type="ECO:0000259" key="1">
    <source>
        <dbReference type="Pfam" id="PF13456"/>
    </source>
</evidence>
<evidence type="ECO:0000313" key="2">
    <source>
        <dbReference type="EMBL" id="KAF3521752.1"/>
    </source>
</evidence>
<reference evidence="2" key="1">
    <citation type="submission" date="2019-12" db="EMBL/GenBank/DDBJ databases">
        <title>Genome sequencing and annotation of Brassica cretica.</title>
        <authorList>
            <person name="Studholme D.J."/>
            <person name="Sarris P."/>
        </authorList>
    </citation>
    <scope>NUCLEOTIDE SEQUENCE</scope>
    <source>
        <strain evidence="2">PFS-109/04</strain>
        <tissue evidence="2">Leaf</tissue>
    </source>
</reference>
<proteinExistence type="predicted"/>
<dbReference type="Pfam" id="PF13456">
    <property type="entry name" value="RVT_3"/>
    <property type="match status" value="1"/>
</dbReference>
<name>A0A8S9PTI8_BRACR</name>
<dbReference type="InterPro" id="IPR002156">
    <property type="entry name" value="RNaseH_domain"/>
</dbReference>
<organism evidence="2 3">
    <name type="scientific">Brassica cretica</name>
    <name type="common">Mustard</name>
    <dbReference type="NCBI Taxonomy" id="69181"/>
    <lineage>
        <taxon>Eukaryota</taxon>
        <taxon>Viridiplantae</taxon>
        <taxon>Streptophyta</taxon>
        <taxon>Embryophyta</taxon>
        <taxon>Tracheophyta</taxon>
        <taxon>Spermatophyta</taxon>
        <taxon>Magnoliopsida</taxon>
        <taxon>eudicotyledons</taxon>
        <taxon>Gunneridae</taxon>
        <taxon>Pentapetalae</taxon>
        <taxon>rosids</taxon>
        <taxon>malvids</taxon>
        <taxon>Brassicales</taxon>
        <taxon>Brassicaceae</taxon>
        <taxon>Brassiceae</taxon>
        <taxon>Brassica</taxon>
    </lineage>
</organism>
<dbReference type="Proteomes" id="UP000712600">
    <property type="component" value="Unassembled WGS sequence"/>
</dbReference>